<organism evidence="1 2">
    <name type="scientific">Lucifera butyrica</name>
    <dbReference type="NCBI Taxonomy" id="1351585"/>
    <lineage>
        <taxon>Bacteria</taxon>
        <taxon>Bacillati</taxon>
        <taxon>Bacillota</taxon>
        <taxon>Negativicutes</taxon>
        <taxon>Veillonellales</taxon>
        <taxon>Veillonellaceae</taxon>
        <taxon>Lucifera</taxon>
    </lineage>
</organism>
<reference evidence="1 2" key="1">
    <citation type="submission" date="2018-06" db="EMBL/GenBank/DDBJ databases">
        <authorList>
            <person name="Strepis N."/>
        </authorList>
    </citation>
    <scope>NUCLEOTIDE SEQUENCE [LARGE SCALE GENOMIC DNA]</scope>
    <source>
        <strain evidence="1">LUCI</strain>
    </source>
</reference>
<dbReference type="EMBL" id="UPPP01000105">
    <property type="protein sequence ID" value="VBB09120.1"/>
    <property type="molecule type" value="Genomic_DNA"/>
</dbReference>
<proteinExistence type="predicted"/>
<dbReference type="RefSeq" id="WP_122629934.1">
    <property type="nucleotide sequence ID" value="NZ_UPPP01000105.1"/>
</dbReference>
<dbReference type="Proteomes" id="UP000277811">
    <property type="component" value="Unassembled WGS sequence"/>
</dbReference>
<gene>
    <name evidence="1" type="ORF">LUCI_4406</name>
</gene>
<dbReference type="AlphaFoldDB" id="A0A498RE75"/>
<name>A0A498RE75_9FIRM</name>
<dbReference type="OrthoDB" id="1921697at2"/>
<keyword evidence="2" id="KW-1185">Reference proteome</keyword>
<evidence type="ECO:0000313" key="2">
    <source>
        <dbReference type="Proteomes" id="UP000277811"/>
    </source>
</evidence>
<accession>A0A498RE75</accession>
<evidence type="ECO:0000313" key="1">
    <source>
        <dbReference type="EMBL" id="VBB09120.1"/>
    </source>
</evidence>
<sequence>MIKQRSQCPETDTNELLTFVRTNPTLNQSARESLLDARKKEKWIAAAARAITVFAFHNGPAESMQAQGKLSRGDMEKMNLFMTSHLTYVFQLIFSERWFEFKTLIETYNLSGLHGDDPGAINKNFAALEQMILDCFFASEMPDSENSVVVQNSQI</sequence>
<protein>
    <submittedName>
        <fullName evidence="1">Uncharacterized protein</fullName>
    </submittedName>
</protein>